<dbReference type="InterPro" id="IPR003599">
    <property type="entry name" value="Ig_sub"/>
</dbReference>
<evidence type="ECO:0000313" key="15">
    <source>
        <dbReference type="Proteomes" id="UP000823561"/>
    </source>
</evidence>
<feature type="domain" description="Ig-like" evidence="13">
    <location>
        <begin position="555"/>
        <end position="647"/>
    </location>
</feature>
<dbReference type="InterPro" id="IPR036179">
    <property type="entry name" value="Ig-like_dom_sf"/>
</dbReference>
<dbReference type="SMART" id="SM00013">
    <property type="entry name" value="LRRNT"/>
    <property type="match status" value="1"/>
</dbReference>
<feature type="chain" id="PRO_5043708760" description="Ig-like domain-containing protein" evidence="12">
    <location>
        <begin position="19"/>
        <end position="722"/>
    </location>
</feature>
<dbReference type="Pfam" id="PF13927">
    <property type="entry name" value="Ig_3"/>
    <property type="match status" value="1"/>
</dbReference>
<evidence type="ECO:0000256" key="6">
    <source>
        <dbReference type="ARBA" id="ARBA00022737"/>
    </source>
</evidence>
<dbReference type="InterPro" id="IPR003591">
    <property type="entry name" value="Leu-rich_rpt_typical-subtyp"/>
</dbReference>
<dbReference type="CDD" id="cd00096">
    <property type="entry name" value="Ig"/>
    <property type="match status" value="1"/>
</dbReference>
<organism evidence="14 15">
    <name type="scientific">Alosa alosa</name>
    <name type="common">allis shad</name>
    <dbReference type="NCBI Taxonomy" id="278164"/>
    <lineage>
        <taxon>Eukaryota</taxon>
        <taxon>Metazoa</taxon>
        <taxon>Chordata</taxon>
        <taxon>Craniata</taxon>
        <taxon>Vertebrata</taxon>
        <taxon>Euteleostomi</taxon>
        <taxon>Actinopterygii</taxon>
        <taxon>Neopterygii</taxon>
        <taxon>Teleostei</taxon>
        <taxon>Clupei</taxon>
        <taxon>Clupeiformes</taxon>
        <taxon>Clupeoidei</taxon>
        <taxon>Clupeidae</taxon>
        <taxon>Alosa</taxon>
    </lineage>
</organism>
<evidence type="ECO:0000256" key="8">
    <source>
        <dbReference type="ARBA" id="ARBA00023136"/>
    </source>
</evidence>
<dbReference type="Pfam" id="PF07679">
    <property type="entry name" value="I-set"/>
    <property type="match status" value="1"/>
</dbReference>
<name>A0AAV6FQ80_9TELE</name>
<feature type="non-terminal residue" evidence="14">
    <location>
        <position position="722"/>
    </location>
</feature>
<dbReference type="Proteomes" id="UP000823561">
    <property type="component" value="Chromosome 21"/>
</dbReference>
<gene>
    <name evidence="14" type="ORF">AALO_G00263010</name>
</gene>
<keyword evidence="3" id="KW-0433">Leucine-rich repeat</keyword>
<evidence type="ECO:0000256" key="1">
    <source>
        <dbReference type="ARBA" id="ARBA00004479"/>
    </source>
</evidence>
<comment type="subcellular location">
    <subcellularLocation>
        <location evidence="1">Membrane</location>
        <topology evidence="1">Single-pass type I membrane protein</topology>
    </subcellularLocation>
</comment>
<keyword evidence="5 12" id="KW-0732">Signal</keyword>
<evidence type="ECO:0000256" key="5">
    <source>
        <dbReference type="ARBA" id="ARBA00022729"/>
    </source>
</evidence>
<protein>
    <recommendedName>
        <fullName evidence="13">Ig-like domain-containing protein</fullName>
    </recommendedName>
</protein>
<comment type="caution">
    <text evidence="14">The sequence shown here is derived from an EMBL/GenBank/DDBJ whole genome shotgun (WGS) entry which is preliminary data.</text>
</comment>
<keyword evidence="6" id="KW-0677">Repeat</keyword>
<dbReference type="GO" id="GO:0007409">
    <property type="term" value="P:axonogenesis"/>
    <property type="evidence" value="ECO:0007669"/>
    <property type="project" value="TreeGrafter"/>
</dbReference>
<dbReference type="InterPro" id="IPR013783">
    <property type="entry name" value="Ig-like_fold"/>
</dbReference>
<dbReference type="EMBL" id="JADWDJ010000021">
    <property type="protein sequence ID" value="KAG5263272.1"/>
    <property type="molecule type" value="Genomic_DNA"/>
</dbReference>
<dbReference type="InterPro" id="IPR007110">
    <property type="entry name" value="Ig-like_dom"/>
</dbReference>
<keyword evidence="8" id="KW-0472">Membrane</keyword>
<dbReference type="InterPro" id="IPR013098">
    <property type="entry name" value="Ig_I-set"/>
</dbReference>
<feature type="compositionally biased region" description="Polar residues" evidence="11">
    <location>
        <begin position="657"/>
        <end position="668"/>
    </location>
</feature>
<keyword evidence="15" id="KW-1185">Reference proteome</keyword>
<evidence type="ECO:0000256" key="2">
    <source>
        <dbReference type="ARBA" id="ARBA00010439"/>
    </source>
</evidence>
<evidence type="ECO:0000256" key="12">
    <source>
        <dbReference type="SAM" id="SignalP"/>
    </source>
</evidence>
<dbReference type="InterPro" id="IPR032675">
    <property type="entry name" value="LRR_dom_sf"/>
</dbReference>
<dbReference type="PANTHER" id="PTHR45773">
    <property type="entry name" value="SLIT AND NTRK-LIKE PROTEIN 4-RELATED"/>
    <property type="match status" value="1"/>
</dbReference>
<accession>A0AAV6FQ80</accession>
<dbReference type="SMART" id="SM00082">
    <property type="entry name" value="LRRCT"/>
    <property type="match status" value="1"/>
</dbReference>
<dbReference type="InterPro" id="IPR003598">
    <property type="entry name" value="Ig_sub2"/>
</dbReference>
<dbReference type="PANTHER" id="PTHR45773:SF5">
    <property type="entry name" value="SLIT AND NTRK-LIKE PROTEIN 5"/>
    <property type="match status" value="1"/>
</dbReference>
<dbReference type="GO" id="GO:0016020">
    <property type="term" value="C:membrane"/>
    <property type="evidence" value="ECO:0007669"/>
    <property type="project" value="UniProtKB-SubCell"/>
</dbReference>
<dbReference type="PROSITE" id="PS50835">
    <property type="entry name" value="IG_LIKE"/>
    <property type="match status" value="2"/>
</dbReference>
<dbReference type="SMART" id="SM00408">
    <property type="entry name" value="IGc2"/>
    <property type="match status" value="2"/>
</dbReference>
<dbReference type="GO" id="GO:0051965">
    <property type="term" value="P:positive regulation of synapse assembly"/>
    <property type="evidence" value="ECO:0007669"/>
    <property type="project" value="TreeGrafter"/>
</dbReference>
<dbReference type="SMART" id="SM00409">
    <property type="entry name" value="IG"/>
    <property type="match status" value="2"/>
</dbReference>
<feature type="signal peptide" evidence="12">
    <location>
        <begin position="1"/>
        <end position="18"/>
    </location>
</feature>
<evidence type="ECO:0000256" key="9">
    <source>
        <dbReference type="ARBA" id="ARBA00023157"/>
    </source>
</evidence>
<dbReference type="InterPro" id="IPR000372">
    <property type="entry name" value="LRRNT"/>
</dbReference>
<evidence type="ECO:0000313" key="14">
    <source>
        <dbReference type="EMBL" id="KAG5263272.1"/>
    </source>
</evidence>
<keyword evidence="4" id="KW-0812">Transmembrane</keyword>
<evidence type="ECO:0000256" key="11">
    <source>
        <dbReference type="SAM" id="MobiDB-lite"/>
    </source>
</evidence>
<dbReference type="Gene3D" id="3.80.10.10">
    <property type="entry name" value="Ribonuclease Inhibitor"/>
    <property type="match status" value="2"/>
</dbReference>
<feature type="compositionally biased region" description="Basic residues" evidence="11">
    <location>
        <begin position="705"/>
        <end position="722"/>
    </location>
</feature>
<dbReference type="SUPFAM" id="SSF52058">
    <property type="entry name" value="L domain-like"/>
    <property type="match status" value="1"/>
</dbReference>
<dbReference type="SUPFAM" id="SSF48726">
    <property type="entry name" value="Immunoglobulin"/>
    <property type="match status" value="2"/>
</dbReference>
<dbReference type="SMART" id="SM00369">
    <property type="entry name" value="LRR_TYP"/>
    <property type="match status" value="5"/>
</dbReference>
<evidence type="ECO:0000256" key="4">
    <source>
        <dbReference type="ARBA" id="ARBA00022692"/>
    </source>
</evidence>
<keyword evidence="10" id="KW-0325">Glycoprotein</keyword>
<evidence type="ECO:0000259" key="13">
    <source>
        <dbReference type="PROSITE" id="PS50835"/>
    </source>
</evidence>
<evidence type="ECO:0000256" key="7">
    <source>
        <dbReference type="ARBA" id="ARBA00022989"/>
    </source>
</evidence>
<keyword evidence="9" id="KW-1015">Disulfide bond</keyword>
<feature type="region of interest" description="Disordered" evidence="11">
    <location>
        <begin position="655"/>
        <end position="722"/>
    </location>
</feature>
<dbReference type="AlphaFoldDB" id="A0AAV6FQ80"/>
<reference evidence="14" key="1">
    <citation type="submission" date="2020-10" db="EMBL/GenBank/DDBJ databases">
        <title>Chromosome-scale genome assembly of the Allis shad, Alosa alosa.</title>
        <authorList>
            <person name="Margot Z."/>
            <person name="Christophe K."/>
            <person name="Cabau C."/>
            <person name="Louis A."/>
            <person name="Berthelot C."/>
            <person name="Parey E."/>
            <person name="Roest Crollius H."/>
            <person name="Montfort J."/>
            <person name="Robinson-Rechavi M."/>
            <person name="Bucao C."/>
            <person name="Bouchez O."/>
            <person name="Gislard M."/>
            <person name="Lluch J."/>
            <person name="Milhes M."/>
            <person name="Lampietro C."/>
            <person name="Lopez Roques C."/>
            <person name="Donnadieu C."/>
            <person name="Braasch I."/>
            <person name="Desvignes T."/>
            <person name="Postlethwait J."/>
            <person name="Bobe J."/>
            <person name="Guiguen Y."/>
        </authorList>
    </citation>
    <scope>NUCLEOTIDE SEQUENCE</scope>
    <source>
        <strain evidence="14">M-15738</strain>
        <tissue evidence="14">Blood</tissue>
    </source>
</reference>
<comment type="similarity">
    <text evidence="2">Belongs to the SLITRK family.</text>
</comment>
<evidence type="ECO:0000256" key="10">
    <source>
        <dbReference type="ARBA" id="ARBA00023180"/>
    </source>
</evidence>
<dbReference type="InterPro" id="IPR001611">
    <property type="entry name" value="Leu-rich_rpt"/>
</dbReference>
<sequence>MSSMLFLFLSPIIPNAEASCPRSCNCPNTREVHCTFRHLTSPPFNLPRDSERINLGYNSLKGVTASDFGNLLKLEMLMLHGNDIKFVGPGTFYNLRHLQILKLSYNKLKTIYQGMLEGMKGLVRLHLDHNLIDFIEPFSFNGLTSLKLLQLDGNQLRDLHPHTFVTLSFLGHFRSSGLHHLHIADNNLKYLLPGILRPLSKLESLSVHENPWICDCNLRWLLEWNKKHMGAIHCKKDSGDGVNCATCVSPQLLNNSQVFQLKSEQLDCKRPSIDSPLKTGEISHWEGTEPDLPYIKDLEPPLGHLTFTLSDSHGNVAHVACEVSRPSESTSVIWETLKNSEIIVNVTLMSHLECDIDRDELHNMWRLIAYYYESPALLERGAKHENTSKIVFQYSQAVEEDSSYFTDLKGHIMAEPSWLLQPRITLQLNRRKTTTKKLVLNFSTFLTSHKETYDKVMSSWAVIQRGIATQIKSVVQGSNVTFECNVHSSGQQHVEWMLPDLMLLENVDSENIVTEDNKLHIKNTTVSDSGLYHCLVKTEMDVDTVSFRLAVREQPKQSDLNGKRISLDSGGVLTLDCSVSSPHPSETSWYLPNSKILTTSQPKGRVSMLQNNTLVLKNVSHDDTGVYSCLAVNLYGVDMLSHLLVVTDERMGKREQVSINENESPLSETKTEHEGSGYEETEYQFPKQQKTFGKERWPGISRGGKGNRGKHSSRKVNKIVQE</sequence>
<feature type="domain" description="Ig-like" evidence="13">
    <location>
        <begin position="476"/>
        <end position="546"/>
    </location>
</feature>
<dbReference type="InterPro" id="IPR000483">
    <property type="entry name" value="Cys-rich_flank_reg_C"/>
</dbReference>
<dbReference type="Pfam" id="PF13855">
    <property type="entry name" value="LRR_8"/>
    <property type="match status" value="1"/>
</dbReference>
<evidence type="ECO:0000256" key="3">
    <source>
        <dbReference type="ARBA" id="ARBA00022614"/>
    </source>
</evidence>
<keyword evidence="7" id="KW-1133">Transmembrane helix</keyword>
<proteinExistence type="inferred from homology"/>
<dbReference type="Gene3D" id="2.60.40.10">
    <property type="entry name" value="Immunoglobulins"/>
    <property type="match status" value="2"/>
</dbReference>